<dbReference type="InterPro" id="IPR023271">
    <property type="entry name" value="Aquaporin-like"/>
</dbReference>
<feature type="transmembrane region" description="Helical" evidence="11">
    <location>
        <begin position="149"/>
        <end position="168"/>
    </location>
</feature>
<keyword evidence="3 9" id="KW-0813">Transport</keyword>
<dbReference type="SUPFAM" id="SSF81338">
    <property type="entry name" value="Aquaporin-like"/>
    <property type="match status" value="1"/>
</dbReference>
<dbReference type="AlphaFoldDB" id="A0AAD9WAW0"/>
<gene>
    <name evidence="12" type="ORF">QTJ16_006809</name>
</gene>
<comment type="similarity">
    <text evidence="2 9">Belongs to the MIP/aquaporin (TC 1.A.8) family.</text>
</comment>
<dbReference type="GO" id="GO:0015250">
    <property type="term" value="F:water channel activity"/>
    <property type="evidence" value="ECO:0007669"/>
    <property type="project" value="TreeGrafter"/>
</dbReference>
<reference evidence="12" key="1">
    <citation type="submission" date="2023-06" db="EMBL/GenBank/DDBJ databases">
        <title>Draft genome of Marssonina rosae.</title>
        <authorList>
            <person name="Cheng Q."/>
        </authorList>
    </citation>
    <scope>NUCLEOTIDE SEQUENCE</scope>
    <source>
        <strain evidence="12">R4</strain>
    </source>
</reference>
<keyword evidence="5" id="KW-0677">Repeat</keyword>
<proteinExistence type="inferred from homology"/>
<dbReference type="SMR" id="A0AAD9WAW0"/>
<comment type="subcellular location">
    <subcellularLocation>
        <location evidence="1">Membrane</location>
        <topology evidence="1">Multi-pass membrane protein</topology>
    </subcellularLocation>
</comment>
<evidence type="ECO:0000256" key="8">
    <source>
        <dbReference type="ARBA" id="ARBA00034651"/>
    </source>
</evidence>
<feature type="transmembrane region" description="Helical" evidence="11">
    <location>
        <begin position="97"/>
        <end position="120"/>
    </location>
</feature>
<feature type="compositionally biased region" description="Polar residues" evidence="10">
    <location>
        <begin position="316"/>
        <end position="328"/>
    </location>
</feature>
<feature type="transmembrane region" description="Helical" evidence="11">
    <location>
        <begin position="55"/>
        <end position="76"/>
    </location>
</feature>
<evidence type="ECO:0000256" key="1">
    <source>
        <dbReference type="ARBA" id="ARBA00004141"/>
    </source>
</evidence>
<dbReference type="EMBL" id="JAUBYV010000012">
    <property type="protein sequence ID" value="KAK2623628.1"/>
    <property type="molecule type" value="Genomic_DNA"/>
</dbReference>
<comment type="caution">
    <text evidence="12">The sequence shown here is derived from an EMBL/GenBank/DDBJ whole genome shotgun (WGS) entry which is preliminary data.</text>
</comment>
<protein>
    <recommendedName>
        <fullName evidence="14">Aquaporin</fullName>
    </recommendedName>
</protein>
<evidence type="ECO:0000256" key="2">
    <source>
        <dbReference type="ARBA" id="ARBA00006175"/>
    </source>
</evidence>
<evidence type="ECO:0000313" key="12">
    <source>
        <dbReference type="EMBL" id="KAK2623628.1"/>
    </source>
</evidence>
<dbReference type="GO" id="GO:0005886">
    <property type="term" value="C:plasma membrane"/>
    <property type="evidence" value="ECO:0007669"/>
    <property type="project" value="TreeGrafter"/>
</dbReference>
<sequence>MPIPLAYSNHRKSDFVCPDQLPTPVQYTAPVFVKTDFVQDRPKISWMSNDVRNHFVAMLGEFIGTFSFLFFGLAAVQIANSKPDTLLRIDLLSSSPSLLQIIYMSASFGISLTVSVWVFYRVSGGMFNPAVTFGLCLAGAVPWVRGALLVPIQLLASVAASLLVSYLFPGDFDTQANIGAGVSPVQGLFIEMILTCELVFTILMLAVENHRGSFAAPIGIGLAFFVSVLVGSNFSGACLNPARSFGPDVVLMDFKSYHWIYWVGPVSGAVIAVGIYKILKLLEYTTANPGQDDDGLDVYRVVSRRQQVHHRRRGSNESYSSQDPLAYA</sequence>
<evidence type="ECO:0000256" key="10">
    <source>
        <dbReference type="SAM" id="MobiDB-lite"/>
    </source>
</evidence>
<evidence type="ECO:0000256" key="6">
    <source>
        <dbReference type="ARBA" id="ARBA00022989"/>
    </source>
</evidence>
<evidence type="ECO:0000256" key="5">
    <source>
        <dbReference type="ARBA" id="ARBA00022737"/>
    </source>
</evidence>
<dbReference type="FunFam" id="1.20.1080.10:FF:000014">
    <property type="entry name" value="Aquaporin 1"/>
    <property type="match status" value="1"/>
</dbReference>
<dbReference type="InterPro" id="IPR000425">
    <property type="entry name" value="MIP"/>
</dbReference>
<keyword evidence="13" id="KW-1185">Reference proteome</keyword>
<dbReference type="PRINTS" id="PR00783">
    <property type="entry name" value="MINTRINSICP"/>
</dbReference>
<keyword evidence="4 9" id="KW-0812">Transmembrane</keyword>
<evidence type="ECO:0000256" key="3">
    <source>
        <dbReference type="ARBA" id="ARBA00022448"/>
    </source>
</evidence>
<dbReference type="InterPro" id="IPR034294">
    <property type="entry name" value="Aquaporin_transptr"/>
</dbReference>
<accession>A0AAD9WAW0</accession>
<dbReference type="Pfam" id="PF00230">
    <property type="entry name" value="MIP"/>
    <property type="match status" value="1"/>
</dbReference>
<dbReference type="PANTHER" id="PTHR19139:SF199">
    <property type="entry name" value="MIP17260P"/>
    <property type="match status" value="1"/>
</dbReference>
<evidence type="ECO:0008006" key="14">
    <source>
        <dbReference type="Google" id="ProtNLM"/>
    </source>
</evidence>
<feature type="transmembrane region" description="Helical" evidence="11">
    <location>
        <begin position="188"/>
        <end position="207"/>
    </location>
</feature>
<evidence type="ECO:0000256" key="7">
    <source>
        <dbReference type="ARBA" id="ARBA00023136"/>
    </source>
</evidence>
<dbReference type="PANTHER" id="PTHR19139">
    <property type="entry name" value="AQUAPORIN TRANSPORTER"/>
    <property type="match status" value="1"/>
</dbReference>
<organism evidence="12 13">
    <name type="scientific">Diplocarpon rosae</name>
    <dbReference type="NCBI Taxonomy" id="946125"/>
    <lineage>
        <taxon>Eukaryota</taxon>
        <taxon>Fungi</taxon>
        <taxon>Dikarya</taxon>
        <taxon>Ascomycota</taxon>
        <taxon>Pezizomycotina</taxon>
        <taxon>Leotiomycetes</taxon>
        <taxon>Helotiales</taxon>
        <taxon>Drepanopezizaceae</taxon>
        <taxon>Diplocarpon</taxon>
    </lineage>
</organism>
<evidence type="ECO:0000256" key="9">
    <source>
        <dbReference type="RuleBase" id="RU000477"/>
    </source>
</evidence>
<evidence type="ECO:0000256" key="11">
    <source>
        <dbReference type="SAM" id="Phobius"/>
    </source>
</evidence>
<keyword evidence="7 11" id="KW-0472">Membrane</keyword>
<feature type="region of interest" description="Disordered" evidence="10">
    <location>
        <begin position="307"/>
        <end position="328"/>
    </location>
</feature>
<comment type="catalytic activity">
    <reaction evidence="8">
        <text>H2O(in) = H2O(out)</text>
        <dbReference type="Rhea" id="RHEA:29667"/>
        <dbReference type="ChEBI" id="CHEBI:15377"/>
    </reaction>
</comment>
<evidence type="ECO:0000256" key="4">
    <source>
        <dbReference type="ARBA" id="ARBA00022692"/>
    </source>
</evidence>
<feature type="transmembrane region" description="Helical" evidence="11">
    <location>
        <begin position="259"/>
        <end position="279"/>
    </location>
</feature>
<name>A0AAD9WAW0_9HELO</name>
<dbReference type="Gene3D" id="1.20.1080.10">
    <property type="entry name" value="Glycerol uptake facilitator protein"/>
    <property type="match status" value="1"/>
</dbReference>
<keyword evidence="6 11" id="KW-1133">Transmembrane helix</keyword>
<feature type="transmembrane region" description="Helical" evidence="11">
    <location>
        <begin position="214"/>
        <end position="239"/>
    </location>
</feature>
<dbReference type="Proteomes" id="UP001285354">
    <property type="component" value="Unassembled WGS sequence"/>
</dbReference>
<evidence type="ECO:0000313" key="13">
    <source>
        <dbReference type="Proteomes" id="UP001285354"/>
    </source>
</evidence>